<dbReference type="OrthoDB" id="9882192at2759"/>
<comment type="caution">
    <text evidence="5">The sequence shown here is derived from an EMBL/GenBank/DDBJ whole genome shotgun (WGS) entry which is preliminary data.</text>
</comment>
<feature type="region of interest" description="Disordered" evidence="3">
    <location>
        <begin position="328"/>
        <end position="377"/>
    </location>
</feature>
<dbReference type="PROSITE" id="PS50157">
    <property type="entry name" value="ZINC_FINGER_C2H2_2"/>
    <property type="match status" value="1"/>
</dbReference>
<evidence type="ECO:0000256" key="3">
    <source>
        <dbReference type="SAM" id="MobiDB-lite"/>
    </source>
</evidence>
<sequence>MAAFMTHPSVRIKGTENNYEPVLCVHPKCVDRPPHMHCPFCVKTETFSDPVILRAHYRVKHVDKGLDFAGLKILRCCDRCDIVGAIKGEKKFKGPHWHCYKCRNGFNRRDEAIKHYRTHFRNPQTTFQIQVAQEVNIMMNNLNSTETAEAVEHIGDHGDFGMHETMADGYYNVSEPFINSKQDSSQVAANETVDVKDAQTIMIIQDGETFTEDKESFLRPTSQLTYEELFQQKCDLEQHVESLETNLKMMEDARIENERLREQNAQLVNKVKELTEEINEYKELSSSIHTDKINKLIDDLTTDLQRNTKQILYDQLIRVKHETSRMLSKSTKEVQSQDSTVQTCLSNESLVSSPSTSSSQSDRDTTLPKKRCRQSSV</sequence>
<evidence type="ECO:0000259" key="4">
    <source>
        <dbReference type="PROSITE" id="PS50157"/>
    </source>
</evidence>
<proteinExistence type="predicted"/>
<dbReference type="GO" id="GO:0008270">
    <property type="term" value="F:zinc ion binding"/>
    <property type="evidence" value="ECO:0007669"/>
    <property type="project" value="UniProtKB-KW"/>
</dbReference>
<evidence type="ECO:0000313" key="6">
    <source>
        <dbReference type="Proteomes" id="UP000593567"/>
    </source>
</evidence>
<dbReference type="PROSITE" id="PS00028">
    <property type="entry name" value="ZINC_FINGER_C2H2_1"/>
    <property type="match status" value="1"/>
</dbReference>
<feature type="domain" description="C2H2-type" evidence="4">
    <location>
        <begin position="97"/>
        <end position="124"/>
    </location>
</feature>
<dbReference type="SMART" id="SM00355">
    <property type="entry name" value="ZnF_C2H2"/>
    <property type="match status" value="2"/>
</dbReference>
<evidence type="ECO:0000256" key="2">
    <source>
        <dbReference type="SAM" id="Coils"/>
    </source>
</evidence>
<dbReference type="AlphaFoldDB" id="A0A7J7JK24"/>
<reference evidence="5" key="1">
    <citation type="submission" date="2020-06" db="EMBL/GenBank/DDBJ databases">
        <title>Draft genome of Bugula neritina, a colonial animal packing powerful symbionts and potential medicines.</title>
        <authorList>
            <person name="Rayko M."/>
        </authorList>
    </citation>
    <scope>NUCLEOTIDE SEQUENCE [LARGE SCALE GENOMIC DNA]</scope>
    <source>
        <strain evidence="5">Kwan_BN1</strain>
    </source>
</reference>
<protein>
    <recommendedName>
        <fullName evidence="4">C2H2-type domain-containing protein</fullName>
    </recommendedName>
</protein>
<keyword evidence="1" id="KW-0862">Zinc</keyword>
<name>A0A7J7JK24_BUGNE</name>
<feature type="compositionally biased region" description="Polar residues" evidence="3">
    <location>
        <begin position="328"/>
        <end position="345"/>
    </location>
</feature>
<organism evidence="5 6">
    <name type="scientific">Bugula neritina</name>
    <name type="common">Brown bryozoan</name>
    <name type="synonym">Sertularia neritina</name>
    <dbReference type="NCBI Taxonomy" id="10212"/>
    <lineage>
        <taxon>Eukaryota</taxon>
        <taxon>Metazoa</taxon>
        <taxon>Spiralia</taxon>
        <taxon>Lophotrochozoa</taxon>
        <taxon>Bryozoa</taxon>
        <taxon>Gymnolaemata</taxon>
        <taxon>Cheilostomatida</taxon>
        <taxon>Flustrina</taxon>
        <taxon>Buguloidea</taxon>
        <taxon>Bugulidae</taxon>
        <taxon>Bugula</taxon>
    </lineage>
</organism>
<dbReference type="EMBL" id="VXIV02002437">
    <property type="protein sequence ID" value="KAF6025718.1"/>
    <property type="molecule type" value="Genomic_DNA"/>
</dbReference>
<keyword evidence="6" id="KW-1185">Reference proteome</keyword>
<dbReference type="Proteomes" id="UP000593567">
    <property type="component" value="Unassembled WGS sequence"/>
</dbReference>
<keyword evidence="1" id="KW-0479">Metal-binding</keyword>
<feature type="compositionally biased region" description="Basic residues" evidence="3">
    <location>
        <begin position="368"/>
        <end position="377"/>
    </location>
</feature>
<keyword evidence="2" id="KW-0175">Coiled coil</keyword>
<gene>
    <name evidence="5" type="ORF">EB796_015969</name>
</gene>
<feature type="compositionally biased region" description="Low complexity" evidence="3">
    <location>
        <begin position="346"/>
        <end position="360"/>
    </location>
</feature>
<accession>A0A7J7JK24</accession>
<feature type="coiled-coil region" evidence="2">
    <location>
        <begin position="240"/>
        <end position="284"/>
    </location>
</feature>
<keyword evidence="1" id="KW-0863">Zinc-finger</keyword>
<evidence type="ECO:0000256" key="1">
    <source>
        <dbReference type="PROSITE-ProRule" id="PRU00042"/>
    </source>
</evidence>
<dbReference type="InterPro" id="IPR013087">
    <property type="entry name" value="Znf_C2H2_type"/>
</dbReference>
<evidence type="ECO:0000313" key="5">
    <source>
        <dbReference type="EMBL" id="KAF6025718.1"/>
    </source>
</evidence>